<evidence type="ECO:0000313" key="9">
    <source>
        <dbReference type="Proteomes" id="UP000681155"/>
    </source>
</evidence>
<comment type="catalytic activity">
    <reaction evidence="1 6">
        <text>alpha-D-ribose 1,5-bisphosphate + ATP = 5-phospho-alpha-D-ribose 1-diphosphate + ADP</text>
        <dbReference type="Rhea" id="RHEA:20109"/>
        <dbReference type="ChEBI" id="CHEBI:30616"/>
        <dbReference type="ChEBI" id="CHEBI:58017"/>
        <dbReference type="ChEBI" id="CHEBI:68688"/>
        <dbReference type="ChEBI" id="CHEBI:456216"/>
        <dbReference type="EC" id="2.7.4.23"/>
    </reaction>
</comment>
<dbReference type="SUPFAM" id="SSF52540">
    <property type="entry name" value="P-loop containing nucleoside triphosphate hydrolases"/>
    <property type="match status" value="1"/>
</dbReference>
<gene>
    <name evidence="6 8" type="primary">phnN</name>
    <name evidence="8" type="ORF">KJF94_04915</name>
</gene>
<evidence type="ECO:0000313" key="8">
    <source>
        <dbReference type="EMBL" id="QVW24928.1"/>
    </source>
</evidence>
<dbReference type="EMBL" id="CP075566">
    <property type="protein sequence ID" value="QVW24928.1"/>
    <property type="molecule type" value="Genomic_DNA"/>
</dbReference>
<dbReference type="NCBIfam" id="NF007485">
    <property type="entry name" value="PRK10078.1"/>
    <property type="match status" value="1"/>
</dbReference>
<dbReference type="InterPro" id="IPR008145">
    <property type="entry name" value="GK/Ca_channel_bsu"/>
</dbReference>
<evidence type="ECO:0000256" key="3">
    <source>
        <dbReference type="ARBA" id="ARBA00022679"/>
    </source>
</evidence>
<accession>A0ABX8F1P5</accession>
<protein>
    <recommendedName>
        <fullName evidence="6">Ribose 1,5-bisphosphate phosphokinase PhnN</fullName>
        <ecNumber evidence="6">2.7.4.23</ecNumber>
    </recommendedName>
    <alternativeName>
        <fullName evidence="6">Ribose 1,5-bisphosphokinase</fullName>
    </alternativeName>
</protein>
<dbReference type="Gene3D" id="3.40.50.300">
    <property type="entry name" value="P-loop containing nucleotide triphosphate hydrolases"/>
    <property type="match status" value="1"/>
</dbReference>
<reference evidence="8 9" key="1">
    <citation type="submission" date="2021-05" db="EMBL/GenBank/DDBJ databases">
        <title>Complete genome of the cytokinin-producing biocontrol strain Pseudomonas fluorescens G20-18.</title>
        <authorList>
            <person name="Nielsen T.K."/>
            <person name="Mekureyaw M.F."/>
            <person name="Hansen L.H."/>
            <person name="Nicolaisen M.H."/>
            <person name="Roitsch T.G."/>
            <person name="Hennessy R.C."/>
        </authorList>
    </citation>
    <scope>NUCLEOTIDE SEQUENCE [LARGE SCALE GENOMIC DNA]</scope>
    <source>
        <strain evidence="8 9">G20-18</strain>
    </source>
</reference>
<proteinExistence type="inferred from homology"/>
<dbReference type="InterPro" id="IPR012699">
    <property type="entry name" value="PhnN"/>
</dbReference>
<evidence type="ECO:0000256" key="6">
    <source>
        <dbReference type="HAMAP-Rule" id="MF_00836"/>
    </source>
</evidence>
<evidence type="ECO:0000259" key="7">
    <source>
        <dbReference type="SMART" id="SM00072"/>
    </source>
</evidence>
<comment type="function">
    <text evidence="6">Catalyzes the phosphorylation of ribose 1,5-bisphosphate to 5-phospho-D-ribosyl alpha-1-diphosphate (PRPP).</text>
</comment>
<dbReference type="Pfam" id="PF00625">
    <property type="entry name" value="Guanylate_kin"/>
    <property type="match status" value="1"/>
</dbReference>
<evidence type="ECO:0000256" key="2">
    <source>
        <dbReference type="ARBA" id="ARBA00005069"/>
    </source>
</evidence>
<dbReference type="EC" id="2.7.4.23" evidence="6"/>
<keyword evidence="5 6" id="KW-0067">ATP-binding</keyword>
<dbReference type="NCBIfam" id="TIGR02322">
    <property type="entry name" value="phosphon_PhnN"/>
    <property type="match status" value="1"/>
</dbReference>
<comment type="pathway">
    <text evidence="2 6">Metabolic intermediate biosynthesis; 5-phospho-alpha-D-ribose 1-diphosphate biosynthesis; 5-phospho-alpha-D-ribose 1-diphosphate from D-ribose 5-phosphate (route II): step 3/3.</text>
</comment>
<evidence type="ECO:0000256" key="4">
    <source>
        <dbReference type="ARBA" id="ARBA00022741"/>
    </source>
</evidence>
<keyword evidence="3 6" id="KW-0808">Transferase</keyword>
<dbReference type="PANTHER" id="PTHR23117">
    <property type="entry name" value="GUANYLATE KINASE-RELATED"/>
    <property type="match status" value="1"/>
</dbReference>
<dbReference type="SMART" id="SM00072">
    <property type="entry name" value="GuKc"/>
    <property type="match status" value="1"/>
</dbReference>
<dbReference type="Proteomes" id="UP000681155">
    <property type="component" value="Chromosome"/>
</dbReference>
<evidence type="ECO:0000256" key="1">
    <source>
        <dbReference type="ARBA" id="ARBA00000373"/>
    </source>
</evidence>
<evidence type="ECO:0000256" key="5">
    <source>
        <dbReference type="ARBA" id="ARBA00022840"/>
    </source>
</evidence>
<dbReference type="HAMAP" id="MF_00836">
    <property type="entry name" value="PhnN"/>
    <property type="match status" value="1"/>
</dbReference>
<dbReference type="RefSeq" id="WP_214381583.1">
    <property type="nucleotide sequence ID" value="NZ_CP075566.1"/>
</dbReference>
<comment type="similarity">
    <text evidence="6">Belongs to the ribose 1,5-bisphosphokinase family.</text>
</comment>
<feature type="domain" description="Guanylate kinase/L-type calcium channel beta subunit" evidence="7">
    <location>
        <begin position="2"/>
        <end position="185"/>
    </location>
</feature>
<keyword evidence="9" id="KW-1185">Reference proteome</keyword>
<sequence>MSGRLIYLIGPSGSGKDSLLDAARTRLAERGCRIVRRVITRSAEAVGEAALGVSMQQFAEMQAQGAFALSWQANGLAYGIPREIDEWLATGDDVLVNGSREHLPQTRERYPDMLVVLLTVDPAVLRQRLLARGRESVAEIDQRLARNDRFSERLSVEHPSVHVLDNSGPLEHTVEHLLACIDEPDPCA</sequence>
<feature type="binding site" evidence="6">
    <location>
        <begin position="10"/>
        <end position="17"/>
    </location>
    <ligand>
        <name>ATP</name>
        <dbReference type="ChEBI" id="CHEBI:30616"/>
    </ligand>
</feature>
<name>A0ABX8F1P5_9PSED</name>
<organism evidence="8 9">
    <name type="scientific">Pseudomonas hormoni</name>
    <dbReference type="NCBI Taxonomy" id="3093767"/>
    <lineage>
        <taxon>Bacteria</taxon>
        <taxon>Pseudomonadati</taxon>
        <taxon>Pseudomonadota</taxon>
        <taxon>Gammaproteobacteria</taxon>
        <taxon>Pseudomonadales</taxon>
        <taxon>Pseudomonadaceae</taxon>
        <taxon>Pseudomonas</taxon>
    </lineage>
</organism>
<dbReference type="InterPro" id="IPR027417">
    <property type="entry name" value="P-loop_NTPase"/>
</dbReference>
<keyword evidence="4 6" id="KW-0547">Nucleotide-binding</keyword>
<dbReference type="PANTHER" id="PTHR23117:SF8">
    <property type="entry name" value="RIBOSE 1,5-BISPHOSPHATE PHOSPHOKINASE PHNN"/>
    <property type="match status" value="1"/>
</dbReference>